<dbReference type="Proteomes" id="UP000033393">
    <property type="component" value="Unassembled WGS sequence"/>
</dbReference>
<dbReference type="EMBL" id="JYJG01000204">
    <property type="protein sequence ID" value="KJK45598.1"/>
    <property type="molecule type" value="Genomic_DNA"/>
</dbReference>
<dbReference type="Gene3D" id="3.40.30.10">
    <property type="entry name" value="Glutaredoxin"/>
    <property type="match status" value="1"/>
</dbReference>
<proteinExistence type="predicted"/>
<dbReference type="STRING" id="68170.GCA_000974445_07406"/>
<protein>
    <submittedName>
        <fullName evidence="2">Thioredoxin</fullName>
    </submittedName>
</protein>
<dbReference type="AlphaFoldDB" id="A0A0F0GW04"/>
<feature type="domain" description="DSBA-like thioredoxin" evidence="1">
    <location>
        <begin position="4"/>
        <end position="195"/>
    </location>
</feature>
<name>A0A0F0GW04_LENAE</name>
<dbReference type="Pfam" id="PF01323">
    <property type="entry name" value="DSBA"/>
    <property type="match status" value="1"/>
</dbReference>
<dbReference type="eggNOG" id="COG3531">
    <property type="taxonomic scope" value="Bacteria"/>
</dbReference>
<evidence type="ECO:0000313" key="2">
    <source>
        <dbReference type="EMBL" id="KJK45598.1"/>
    </source>
</evidence>
<dbReference type="OrthoDB" id="9813770at2"/>
<gene>
    <name evidence="2" type="ORF">UK23_25575</name>
</gene>
<dbReference type="Gene3D" id="1.10.472.60">
    <property type="entry name" value="putative protein disulfide isomerase domain"/>
    <property type="match status" value="1"/>
</dbReference>
<dbReference type="PATRIC" id="fig|68170.10.peg.6375"/>
<comment type="caution">
    <text evidence="2">The sequence shown here is derived from an EMBL/GenBank/DDBJ whole genome shotgun (WGS) entry which is preliminary data.</text>
</comment>
<organism evidence="2 3">
    <name type="scientific">Lentzea aerocolonigenes</name>
    <name type="common">Lechevalieria aerocolonigenes</name>
    <name type="synonym">Saccharothrix aerocolonigenes</name>
    <dbReference type="NCBI Taxonomy" id="68170"/>
    <lineage>
        <taxon>Bacteria</taxon>
        <taxon>Bacillati</taxon>
        <taxon>Actinomycetota</taxon>
        <taxon>Actinomycetes</taxon>
        <taxon>Pseudonocardiales</taxon>
        <taxon>Pseudonocardiaceae</taxon>
        <taxon>Lentzea</taxon>
    </lineage>
</organism>
<sequence>MKLVYVFDAYCGWSHAFSGTLEEVIAKHPDLPVEVVSGGLFTGQRRVPIREFGFIKGANVQVTERTGAQFGDAFNALLDEGSFVMDSEAAARGLIALRQFAPERAAELAIAMQRAFFHDGLSLNDAKTYRKIADDFGLDSDKVVGAFKTAEPDTDFAVAARLGVSSFPTLIALRGNDGFVLARGHASAEQIEQRLDQLA</sequence>
<dbReference type="InterPro" id="IPR036249">
    <property type="entry name" value="Thioredoxin-like_sf"/>
</dbReference>
<dbReference type="RefSeq" id="WP_045314177.1">
    <property type="nucleotide sequence ID" value="NZ_JYJG01000204.1"/>
</dbReference>
<evidence type="ECO:0000259" key="1">
    <source>
        <dbReference type="Pfam" id="PF01323"/>
    </source>
</evidence>
<evidence type="ECO:0000313" key="3">
    <source>
        <dbReference type="Proteomes" id="UP000033393"/>
    </source>
</evidence>
<reference evidence="2 3" key="1">
    <citation type="submission" date="2015-02" db="EMBL/GenBank/DDBJ databases">
        <authorList>
            <person name="Ju K.-S."/>
            <person name="Doroghazi J.R."/>
            <person name="Metcalf W."/>
        </authorList>
    </citation>
    <scope>NUCLEOTIDE SEQUENCE [LARGE SCALE GENOMIC DNA]</scope>
    <source>
        <strain evidence="2 3">NRRL B-16140</strain>
    </source>
</reference>
<dbReference type="SUPFAM" id="SSF52833">
    <property type="entry name" value="Thioredoxin-like"/>
    <property type="match status" value="1"/>
</dbReference>
<accession>A0A0F0GW04</accession>
<dbReference type="GO" id="GO:0016491">
    <property type="term" value="F:oxidoreductase activity"/>
    <property type="evidence" value="ECO:0007669"/>
    <property type="project" value="InterPro"/>
</dbReference>
<dbReference type="CDD" id="cd03025">
    <property type="entry name" value="DsbA_FrnE_like"/>
    <property type="match status" value="1"/>
</dbReference>
<dbReference type="InterPro" id="IPR001853">
    <property type="entry name" value="DSBA-like_thioredoxin_dom"/>
</dbReference>
<keyword evidence="3" id="KW-1185">Reference proteome</keyword>